<protein>
    <submittedName>
        <fullName evidence="2">Uncharacterized protein</fullName>
    </submittedName>
</protein>
<gene>
    <name evidence="2" type="ORF">CKAN_02621900</name>
</gene>
<dbReference type="EMBL" id="QPKB01000012">
    <property type="protein sequence ID" value="RWR96816.1"/>
    <property type="molecule type" value="Genomic_DNA"/>
</dbReference>
<feature type="compositionally biased region" description="Basic and acidic residues" evidence="1">
    <location>
        <begin position="347"/>
        <end position="361"/>
    </location>
</feature>
<feature type="region of interest" description="Disordered" evidence="1">
    <location>
        <begin position="53"/>
        <end position="125"/>
    </location>
</feature>
<evidence type="ECO:0000313" key="2">
    <source>
        <dbReference type="EMBL" id="RWR96816.1"/>
    </source>
</evidence>
<dbReference type="AlphaFoldDB" id="A0A3S3NCU1"/>
<feature type="compositionally biased region" description="Polar residues" evidence="1">
    <location>
        <begin position="599"/>
        <end position="616"/>
    </location>
</feature>
<reference evidence="2 3" key="1">
    <citation type="journal article" date="2019" name="Nat. Plants">
        <title>Stout camphor tree genome fills gaps in understanding of flowering plant genome evolution.</title>
        <authorList>
            <person name="Chaw S.M."/>
            <person name="Liu Y.C."/>
            <person name="Wu Y.W."/>
            <person name="Wang H.Y."/>
            <person name="Lin C.I."/>
            <person name="Wu C.S."/>
            <person name="Ke H.M."/>
            <person name="Chang L.Y."/>
            <person name="Hsu C.Y."/>
            <person name="Yang H.T."/>
            <person name="Sudianto E."/>
            <person name="Hsu M.H."/>
            <person name="Wu K.P."/>
            <person name="Wang L.N."/>
            <person name="Leebens-Mack J.H."/>
            <person name="Tsai I.J."/>
        </authorList>
    </citation>
    <scope>NUCLEOTIDE SEQUENCE [LARGE SCALE GENOMIC DNA]</scope>
    <source>
        <strain evidence="3">cv. Chaw 1501</strain>
        <tissue evidence="2">Young leaves</tissue>
    </source>
</reference>
<comment type="caution">
    <text evidence="2">The sequence shown here is derived from an EMBL/GenBank/DDBJ whole genome shotgun (WGS) entry which is preliminary data.</text>
</comment>
<evidence type="ECO:0000256" key="1">
    <source>
        <dbReference type="SAM" id="MobiDB-lite"/>
    </source>
</evidence>
<feature type="compositionally biased region" description="Polar residues" evidence="1">
    <location>
        <begin position="400"/>
        <end position="411"/>
    </location>
</feature>
<accession>A0A3S3NCU1</accession>
<feature type="compositionally biased region" description="Polar residues" evidence="1">
    <location>
        <begin position="633"/>
        <end position="646"/>
    </location>
</feature>
<feature type="region of interest" description="Disordered" evidence="1">
    <location>
        <begin position="599"/>
        <end position="676"/>
    </location>
</feature>
<keyword evidence="3" id="KW-1185">Reference proteome</keyword>
<feature type="region of interest" description="Disordered" evidence="1">
    <location>
        <begin position="326"/>
        <end position="361"/>
    </location>
</feature>
<proteinExistence type="predicted"/>
<sequence length="676" mass="75423">MENQDEEFYLNLPRKELQALCKKHGLSANKTNFLLARSLLFFFKEKDQSSTFSKEKLSGPVDLPMADLQPEEPFNSLEETDKVHKRRVEASDADSYGPSSSKEEEAHHDKRHFQPVNQKEINCREADTSNKVANTAANTAHRGSANIETAEGFSCSISTTQNDIQPAAPSHLQPQEIISHSKVLSQLNDHTMEYRKNDHPSSLNLRNSDLHLQNPSNKGCIPQIQCMKKTIGACTAESGLVSSSETSTEPRPSSFQFFVRSEEGINLYVDLNSGPSDWIKVLKDEVCMYQKVHHNKSRVLHEELKGLGEIGERAKSSFMGYLETGFQNKEDERNDDSRHIKCSPSSLERENCHSRQSQKDVADNLFRSSAITSKSIPEGVERLLQEDGQVVSNVCKPDPSLQNQMDSSNLSCPKHSKTVPQDSLVAASKVDDGSVSVSNNYLNECGHGMDANFNLDEPKCRDLLEVQTLNTASVHHLVDEVSGKHSLTMSDEFHEDSCLPDVIHHENSTGIGEGSQGSDTVMQLSSVQVHHHESKNMSTSPHQFNCPSTVYSPMNDVRSERGGLLDHQLHQETCDGHDNPDIGNQTHTFPGEQVQSTAANLAESSENSQFDNSLDTTNKRSHSLEFPEEIQNKRQCSSAENQNNAHTKPMEKNLRSGKNLAKEQLLPRRSKRLESK</sequence>
<dbReference type="PANTHER" id="PTHR36376:SF1">
    <property type="entry name" value="OS09G0514700 PROTEIN"/>
    <property type="match status" value="1"/>
</dbReference>
<dbReference type="Proteomes" id="UP000283530">
    <property type="component" value="Unassembled WGS sequence"/>
</dbReference>
<organism evidence="2 3">
    <name type="scientific">Cinnamomum micranthum f. kanehirae</name>
    <dbReference type="NCBI Taxonomy" id="337451"/>
    <lineage>
        <taxon>Eukaryota</taxon>
        <taxon>Viridiplantae</taxon>
        <taxon>Streptophyta</taxon>
        <taxon>Embryophyta</taxon>
        <taxon>Tracheophyta</taxon>
        <taxon>Spermatophyta</taxon>
        <taxon>Magnoliopsida</taxon>
        <taxon>Magnoliidae</taxon>
        <taxon>Laurales</taxon>
        <taxon>Lauraceae</taxon>
        <taxon>Cinnamomum</taxon>
    </lineage>
</organism>
<feature type="region of interest" description="Disordered" evidence="1">
    <location>
        <begin position="394"/>
        <end position="417"/>
    </location>
</feature>
<dbReference type="PANTHER" id="PTHR36376">
    <property type="entry name" value="OS09G0514700 PROTEIN"/>
    <property type="match status" value="1"/>
</dbReference>
<evidence type="ECO:0000313" key="3">
    <source>
        <dbReference type="Proteomes" id="UP000283530"/>
    </source>
</evidence>
<name>A0A3S3NCU1_9MAGN</name>
<feature type="compositionally biased region" description="Basic and acidic residues" evidence="1">
    <location>
        <begin position="328"/>
        <end position="339"/>
    </location>
</feature>
<dbReference type="OrthoDB" id="603754at2759"/>